<protein>
    <recommendedName>
        <fullName evidence="9">PGG domain-containing protein</fullName>
    </recommendedName>
</protein>
<dbReference type="Pfam" id="PF13962">
    <property type="entry name" value="PGG"/>
    <property type="match status" value="1"/>
</dbReference>
<proteinExistence type="predicted"/>
<dbReference type="GO" id="GO:0016020">
    <property type="term" value="C:membrane"/>
    <property type="evidence" value="ECO:0007669"/>
    <property type="project" value="UniProtKB-SubCell"/>
</dbReference>
<dbReference type="InterPro" id="IPR002110">
    <property type="entry name" value="Ankyrin_rpt"/>
</dbReference>
<feature type="transmembrane region" description="Helical" evidence="8">
    <location>
        <begin position="358"/>
        <end position="378"/>
    </location>
</feature>
<dbReference type="InParanoid" id="A0A059C6R0"/>
<feature type="transmembrane region" description="Helical" evidence="8">
    <location>
        <begin position="390"/>
        <end position="411"/>
    </location>
</feature>
<evidence type="ECO:0000256" key="4">
    <source>
        <dbReference type="ARBA" id="ARBA00022989"/>
    </source>
</evidence>
<feature type="repeat" description="ANK" evidence="7">
    <location>
        <begin position="186"/>
        <end position="218"/>
    </location>
</feature>
<evidence type="ECO:0000256" key="5">
    <source>
        <dbReference type="ARBA" id="ARBA00023043"/>
    </source>
</evidence>
<dbReference type="SMART" id="SM00248">
    <property type="entry name" value="ANK"/>
    <property type="match status" value="6"/>
</dbReference>
<evidence type="ECO:0000313" key="10">
    <source>
        <dbReference type="EMBL" id="KCW74163.1"/>
    </source>
</evidence>
<dbReference type="EMBL" id="KK198757">
    <property type="protein sequence ID" value="KCW74163.1"/>
    <property type="molecule type" value="Genomic_DNA"/>
</dbReference>
<feature type="domain" description="PGG" evidence="9">
    <location>
        <begin position="281"/>
        <end position="376"/>
    </location>
</feature>
<dbReference type="FunCoup" id="A0A059C6R0">
    <property type="interactions" value="224"/>
</dbReference>
<dbReference type="PANTHER" id="PTHR24186:SF37">
    <property type="entry name" value="PGG DOMAIN-CONTAINING PROTEIN"/>
    <property type="match status" value="1"/>
</dbReference>
<keyword evidence="4 8" id="KW-1133">Transmembrane helix</keyword>
<reference evidence="10" key="1">
    <citation type="submission" date="2013-07" db="EMBL/GenBank/DDBJ databases">
        <title>The genome of Eucalyptus grandis.</title>
        <authorList>
            <person name="Schmutz J."/>
            <person name="Hayes R."/>
            <person name="Myburg A."/>
            <person name="Tuskan G."/>
            <person name="Grattapaglia D."/>
            <person name="Rokhsar D.S."/>
        </authorList>
    </citation>
    <scope>NUCLEOTIDE SEQUENCE</scope>
    <source>
        <tissue evidence="10">Leaf extractions</tissue>
    </source>
</reference>
<dbReference type="PROSITE" id="PS50088">
    <property type="entry name" value="ANK_REPEAT"/>
    <property type="match status" value="4"/>
</dbReference>
<dbReference type="Gene3D" id="1.25.40.20">
    <property type="entry name" value="Ankyrin repeat-containing domain"/>
    <property type="match status" value="1"/>
</dbReference>
<keyword evidence="5 7" id="KW-0040">ANK repeat</keyword>
<evidence type="ECO:0000256" key="1">
    <source>
        <dbReference type="ARBA" id="ARBA00004141"/>
    </source>
</evidence>
<evidence type="ECO:0000256" key="8">
    <source>
        <dbReference type="SAM" id="Phobius"/>
    </source>
</evidence>
<feature type="transmembrane region" description="Helical" evidence="8">
    <location>
        <begin position="325"/>
        <end position="346"/>
    </location>
</feature>
<comment type="subcellular location">
    <subcellularLocation>
        <location evidence="1">Membrane</location>
        <topology evidence="1">Multi-pass membrane protein</topology>
    </subcellularLocation>
</comment>
<evidence type="ECO:0000256" key="6">
    <source>
        <dbReference type="ARBA" id="ARBA00023136"/>
    </source>
</evidence>
<feature type="repeat" description="ANK" evidence="7">
    <location>
        <begin position="48"/>
        <end position="80"/>
    </location>
</feature>
<dbReference type="PROSITE" id="PS50297">
    <property type="entry name" value="ANK_REP_REGION"/>
    <property type="match status" value="4"/>
</dbReference>
<dbReference type="Pfam" id="PF12796">
    <property type="entry name" value="Ank_2"/>
    <property type="match status" value="2"/>
</dbReference>
<dbReference type="InterPro" id="IPR026961">
    <property type="entry name" value="PGG_dom"/>
</dbReference>
<evidence type="ECO:0000259" key="9">
    <source>
        <dbReference type="Pfam" id="PF13962"/>
    </source>
</evidence>
<name>A0A059C6R0_EUCGR</name>
<dbReference type="PANTHER" id="PTHR24186">
    <property type="entry name" value="PROTEIN PHOSPHATASE 1 REGULATORY SUBUNIT"/>
    <property type="match status" value="1"/>
</dbReference>
<evidence type="ECO:0000256" key="3">
    <source>
        <dbReference type="ARBA" id="ARBA00022737"/>
    </source>
</evidence>
<keyword evidence="3" id="KW-0677">Repeat</keyword>
<dbReference type="AlphaFoldDB" id="A0A059C6R0"/>
<dbReference type="InterPro" id="IPR036770">
    <property type="entry name" value="Ankyrin_rpt-contain_sf"/>
</dbReference>
<feature type="transmembrane region" description="Helical" evidence="8">
    <location>
        <begin position="285"/>
        <end position="305"/>
    </location>
</feature>
<sequence>MELPATSTKEPNMESEIYEAAVKGNVHSLRQLLGKDKLLLDRIMIGNHTETPLHIAAMLGHLEFVEEVLARKAELAREQDSQRSTPLHLAAAKGYLNIVTNLLRVNPEICFVRDKYERNPLHVAAMKGHVDVLEFLVRARPNAAHSFIEHGQTILHLCVKHNRFEALKLLMDILGDDEFINLRDEYGNTILHLAALDRQTKTIVFLLQKGVNPNITNSRGLTALGLLAQGESTGRTSEIKNSLPRTLENHEPSKRLVYENNTVTTLRSPIGEEDKREQKRKWQNSMHKTLMVVATLLATMAFQTSITPPGGLWQEDFPGEKDVKAHIACFIVSLSIFMLLVSGLPLRQRRITTWIAMLTTWIVITFMAATYAISFSVFTPPKELETFVDAIGWAVLAWLGLMALLFLWHVVRLIRKLVRKVLKFVRKASTEHNQEGLTV</sequence>
<dbReference type="OMA" id="VLRITMW"/>
<organism evidence="10">
    <name type="scientific">Eucalyptus grandis</name>
    <name type="common">Flooded gum</name>
    <dbReference type="NCBI Taxonomy" id="71139"/>
    <lineage>
        <taxon>Eukaryota</taxon>
        <taxon>Viridiplantae</taxon>
        <taxon>Streptophyta</taxon>
        <taxon>Embryophyta</taxon>
        <taxon>Tracheophyta</taxon>
        <taxon>Spermatophyta</taxon>
        <taxon>Magnoliopsida</taxon>
        <taxon>eudicotyledons</taxon>
        <taxon>Gunneridae</taxon>
        <taxon>Pentapetalae</taxon>
        <taxon>rosids</taxon>
        <taxon>malvids</taxon>
        <taxon>Myrtales</taxon>
        <taxon>Myrtaceae</taxon>
        <taxon>Myrtoideae</taxon>
        <taxon>Eucalypteae</taxon>
        <taxon>Eucalyptus</taxon>
    </lineage>
</organism>
<feature type="repeat" description="ANK" evidence="7">
    <location>
        <begin position="116"/>
        <end position="138"/>
    </location>
</feature>
<dbReference type="STRING" id="71139.A0A059C6R0"/>
<feature type="repeat" description="ANK" evidence="7">
    <location>
        <begin position="82"/>
        <end position="114"/>
    </location>
</feature>
<accession>A0A059C6R0</accession>
<evidence type="ECO:0000256" key="2">
    <source>
        <dbReference type="ARBA" id="ARBA00022692"/>
    </source>
</evidence>
<keyword evidence="6 8" id="KW-0472">Membrane</keyword>
<evidence type="ECO:0000256" key="7">
    <source>
        <dbReference type="PROSITE-ProRule" id="PRU00023"/>
    </source>
</evidence>
<dbReference type="SUPFAM" id="SSF48403">
    <property type="entry name" value="Ankyrin repeat"/>
    <property type="match status" value="1"/>
</dbReference>
<gene>
    <name evidence="10" type="ORF">EUGRSUZ_E02801</name>
</gene>
<dbReference type="Gramene" id="KCW74163">
    <property type="protein sequence ID" value="KCW74163"/>
    <property type="gene ID" value="EUGRSUZ_E02801"/>
</dbReference>
<keyword evidence="2 8" id="KW-0812">Transmembrane</keyword>